<dbReference type="EMBL" id="MOOE01000005">
    <property type="protein sequence ID" value="KAK1530783.1"/>
    <property type="molecule type" value="Genomic_DNA"/>
</dbReference>
<organism evidence="1 2">
    <name type="scientific">Colletotrichum costaricense</name>
    <dbReference type="NCBI Taxonomy" id="1209916"/>
    <lineage>
        <taxon>Eukaryota</taxon>
        <taxon>Fungi</taxon>
        <taxon>Dikarya</taxon>
        <taxon>Ascomycota</taxon>
        <taxon>Pezizomycotina</taxon>
        <taxon>Sordariomycetes</taxon>
        <taxon>Hypocreomycetidae</taxon>
        <taxon>Glomerellales</taxon>
        <taxon>Glomerellaceae</taxon>
        <taxon>Colletotrichum</taxon>
        <taxon>Colletotrichum acutatum species complex</taxon>
    </lineage>
</organism>
<comment type="caution">
    <text evidence="1">The sequence shown here is derived from an EMBL/GenBank/DDBJ whole genome shotgun (WGS) entry which is preliminary data.</text>
</comment>
<dbReference type="RefSeq" id="XP_060315833.1">
    <property type="nucleotide sequence ID" value="XM_060454061.1"/>
</dbReference>
<evidence type="ECO:0000313" key="1">
    <source>
        <dbReference type="EMBL" id="KAK1530783.1"/>
    </source>
</evidence>
<dbReference type="Proteomes" id="UP001240678">
    <property type="component" value="Unassembled WGS sequence"/>
</dbReference>
<evidence type="ECO:0000313" key="2">
    <source>
        <dbReference type="Proteomes" id="UP001240678"/>
    </source>
</evidence>
<accession>A0AAI9Z1B7</accession>
<keyword evidence="2" id="KW-1185">Reference proteome</keyword>
<dbReference type="GeneID" id="85337608"/>
<gene>
    <name evidence="1" type="ORF">CCOS01_05886</name>
</gene>
<name>A0AAI9Z1B7_9PEZI</name>
<reference evidence="1 2" key="1">
    <citation type="submission" date="2016-10" db="EMBL/GenBank/DDBJ databases">
        <title>The genome sequence of Colletotrichum fioriniae PJ7.</title>
        <authorList>
            <person name="Baroncelli R."/>
        </authorList>
    </citation>
    <scope>NUCLEOTIDE SEQUENCE [LARGE SCALE GENOMIC DNA]</scope>
    <source>
        <strain evidence="1 2">IMI 309622</strain>
    </source>
</reference>
<proteinExistence type="predicted"/>
<dbReference type="AlphaFoldDB" id="A0AAI9Z1B7"/>
<protein>
    <submittedName>
        <fullName evidence="1">Uncharacterized protein</fullName>
    </submittedName>
</protein>
<sequence>MVEKQGFWNAREFQSRLITRTWCKVSTVWRRFCSWPYLQSPSKRRSPSPFLHSLVHFLVGGPIPRQDHQIRSGQCSI</sequence>